<dbReference type="InterPro" id="IPR011990">
    <property type="entry name" value="TPR-like_helical_dom_sf"/>
</dbReference>
<feature type="domain" description="DUF5107" evidence="4">
    <location>
        <begin position="51"/>
        <end position="346"/>
    </location>
</feature>
<dbReference type="AlphaFoldDB" id="A0A923IA20"/>
<organism evidence="5 6">
    <name type="scientific">Anaerofilum hominis</name>
    <dbReference type="NCBI Taxonomy" id="2763016"/>
    <lineage>
        <taxon>Bacteria</taxon>
        <taxon>Bacillati</taxon>
        <taxon>Bacillota</taxon>
        <taxon>Clostridia</taxon>
        <taxon>Eubacteriales</taxon>
        <taxon>Oscillospiraceae</taxon>
        <taxon>Anaerofilum</taxon>
    </lineage>
</organism>
<dbReference type="RefSeq" id="WP_186887966.1">
    <property type="nucleotide sequence ID" value="NZ_JACONZ010000003.1"/>
</dbReference>
<dbReference type="PANTHER" id="PTHR45586">
    <property type="entry name" value="TPR REPEAT-CONTAINING PROTEIN PA4667"/>
    <property type="match status" value="1"/>
</dbReference>
<gene>
    <name evidence="5" type="ORF">H8S23_08740</name>
</gene>
<dbReference type="Pfam" id="PF13432">
    <property type="entry name" value="TPR_16"/>
    <property type="match status" value="2"/>
</dbReference>
<dbReference type="PANTHER" id="PTHR45586:SF1">
    <property type="entry name" value="LIPOPOLYSACCHARIDE ASSEMBLY PROTEIN B"/>
    <property type="match status" value="1"/>
</dbReference>
<proteinExistence type="predicted"/>
<evidence type="ECO:0000256" key="3">
    <source>
        <dbReference type="PROSITE-ProRule" id="PRU00339"/>
    </source>
</evidence>
<evidence type="ECO:0000313" key="6">
    <source>
        <dbReference type="Proteomes" id="UP000659630"/>
    </source>
</evidence>
<dbReference type="PROSITE" id="PS50005">
    <property type="entry name" value="TPR"/>
    <property type="match status" value="1"/>
</dbReference>
<evidence type="ECO:0000256" key="2">
    <source>
        <dbReference type="ARBA" id="ARBA00022803"/>
    </source>
</evidence>
<protein>
    <submittedName>
        <fullName evidence="5">DUF5107 domain-containing protein</fullName>
    </submittedName>
</protein>
<evidence type="ECO:0000313" key="5">
    <source>
        <dbReference type="EMBL" id="MBC5581591.1"/>
    </source>
</evidence>
<name>A0A923IA20_9FIRM</name>
<dbReference type="SUPFAM" id="SSF48452">
    <property type="entry name" value="TPR-like"/>
    <property type="match status" value="2"/>
</dbReference>
<dbReference type="Pfam" id="PF17128">
    <property type="entry name" value="DUF5107"/>
    <property type="match status" value="1"/>
</dbReference>
<dbReference type="InterPro" id="IPR019734">
    <property type="entry name" value="TPR_rpt"/>
</dbReference>
<keyword evidence="1" id="KW-0677">Repeat</keyword>
<keyword evidence="2 3" id="KW-0802">TPR repeat</keyword>
<dbReference type="InterPro" id="IPR033396">
    <property type="entry name" value="DUF5107"/>
</dbReference>
<sequence length="1075" mass="120737">MNRATIRVESLVIPTYPEPEHEPLPMFAENRVHQRSSGRPYPNRVTLEVDRTHRQDRAYQAVHLENEYLDVWVLPEIGGRIYAARDKSTGYDFFYRQHVIKPALIGALGSWVSGGVEFNWPYHHRASGFMPCDFSTEEAADGSVICWLSEHDPVDRMKSLVGIVLRPDAAYLETRVKLCNRTPTKKSFLWWENTAVPVNESYQIFFPHDVTYVNFHYLDSRISYPVAGAGVFNGIDMSQPRDISWHKNTRDATSYFACASKYDFFGGYDHGLGCGVVHIGNHHISPGKKMFTWAYNQLSRSWEKALTDSDGQYAELMAGSYTDNQPNFSWLEPYETKQFSQYWYPISRIGAPDYANLDCALKLEEEQLCLQATRALGPCTVEVRSAGELVLSLPASLSPCEPVFLPWARPAGPISVRVVRADGVQTAFYQEEEPDRLKMPPVKDPLPLPSELQSADRLYLAGVHVDQYRDPAVMPDAYWLEALKRDPCHAPSLLGMARYSYTMLRFEAARGYAEQAIRELTRFNERTENGDAYYLYALILEQLDEPDLAYDYYYKAAWSGSAVPMAMARLACLDLRRGDWAEAAAHARQALERDAQHPLAPAALVLACAALGQAGEAQQAAAAALDRDPFNLLVRYLSGMPEEQFFGGLSSSPSQAVLDLAADLDAMGQRARIIALLEGLLRCRPEEGCATILYTLAYYRGLEGGDCAGPLRRAEDAPLGQTYPFRPIEARALRAAVEQGSARAPFLLGCLLYDKRHYPQAAELFEEALRRDPGNYMACRSLAVACFSHLDRGEEALPLMHKAMSLHPDAQLLYETVVLMDKLGCAPAEKIALLESRPQLLGRDDLLTELAKACNQDARPQQALEVLGAHTFVPCEGGEHAIADQYMFAHYLRGMEQLTAGRPEEAAACFTAALTLPENLGAGIWNRCKYVPYRYRIAECLEQLGRGGEAAALYREILDIQVDFFSKMHLRELPFYQAMAARRLGEEQRACAILSAARREWAAELERVDGGFFSTTPFFISFTDDPARLRRAQYLYLLALTELFQGHDRRAGEMFRESLSLNSDNLFCGYFAQAL</sequence>
<keyword evidence="6" id="KW-1185">Reference proteome</keyword>
<dbReference type="InterPro" id="IPR051012">
    <property type="entry name" value="CellSynth/LPSAsmb/PSIAsmb"/>
</dbReference>
<dbReference type="EMBL" id="JACONZ010000003">
    <property type="protein sequence ID" value="MBC5581591.1"/>
    <property type="molecule type" value="Genomic_DNA"/>
</dbReference>
<dbReference type="Proteomes" id="UP000659630">
    <property type="component" value="Unassembled WGS sequence"/>
</dbReference>
<reference evidence="5" key="1">
    <citation type="submission" date="2020-08" db="EMBL/GenBank/DDBJ databases">
        <title>Genome public.</title>
        <authorList>
            <person name="Liu C."/>
            <person name="Sun Q."/>
        </authorList>
    </citation>
    <scope>NUCLEOTIDE SEQUENCE</scope>
    <source>
        <strain evidence="5">BX8</strain>
    </source>
</reference>
<comment type="caution">
    <text evidence="5">The sequence shown here is derived from an EMBL/GenBank/DDBJ whole genome shotgun (WGS) entry which is preliminary data.</text>
</comment>
<evidence type="ECO:0000259" key="4">
    <source>
        <dbReference type="Pfam" id="PF17128"/>
    </source>
</evidence>
<accession>A0A923IA20</accession>
<dbReference type="Gene3D" id="1.25.40.10">
    <property type="entry name" value="Tetratricopeptide repeat domain"/>
    <property type="match status" value="3"/>
</dbReference>
<evidence type="ECO:0000256" key="1">
    <source>
        <dbReference type="ARBA" id="ARBA00022737"/>
    </source>
</evidence>
<dbReference type="SMART" id="SM00028">
    <property type="entry name" value="TPR"/>
    <property type="match status" value="5"/>
</dbReference>
<feature type="repeat" description="TPR" evidence="3">
    <location>
        <begin position="742"/>
        <end position="775"/>
    </location>
</feature>